<dbReference type="AlphaFoldDB" id="A0A6C0AYT2"/>
<accession>A0A6C0AYT2</accession>
<proteinExistence type="predicted"/>
<dbReference type="EMBL" id="MN738811">
    <property type="protein sequence ID" value="QHS84686.1"/>
    <property type="molecule type" value="Genomic_DNA"/>
</dbReference>
<organism evidence="1">
    <name type="scientific">viral metagenome</name>
    <dbReference type="NCBI Taxonomy" id="1070528"/>
    <lineage>
        <taxon>unclassified sequences</taxon>
        <taxon>metagenomes</taxon>
        <taxon>organismal metagenomes</taxon>
    </lineage>
</organism>
<sequence>MSLLSPENDITLTIKDKEIQNVYNDQDDMPLFFPLEEFDIPKSNLKKTSQNLYKNVISYKVNVKPQKVYRLSKPMGLLFT</sequence>
<protein>
    <submittedName>
        <fullName evidence="1">Uncharacterized protein</fullName>
    </submittedName>
</protein>
<name>A0A6C0AYT2_9ZZZZ</name>
<evidence type="ECO:0000313" key="1">
    <source>
        <dbReference type="EMBL" id="QHS84686.1"/>
    </source>
</evidence>
<reference evidence="1" key="1">
    <citation type="journal article" date="2020" name="Nature">
        <title>Giant virus diversity and host interactions through global metagenomics.</title>
        <authorList>
            <person name="Schulz F."/>
            <person name="Roux S."/>
            <person name="Paez-Espino D."/>
            <person name="Jungbluth S."/>
            <person name="Walsh D.A."/>
            <person name="Denef V.J."/>
            <person name="McMahon K.D."/>
            <person name="Konstantinidis K.T."/>
            <person name="Eloe-Fadrosh E.A."/>
            <person name="Kyrpides N.C."/>
            <person name="Woyke T."/>
        </authorList>
    </citation>
    <scope>NUCLEOTIDE SEQUENCE</scope>
    <source>
        <strain evidence="1">GVMAG-S-ERX556022-25</strain>
    </source>
</reference>